<evidence type="ECO:0000256" key="3">
    <source>
        <dbReference type="ARBA" id="ARBA00023125"/>
    </source>
</evidence>
<dbReference type="Gene3D" id="1.10.10.60">
    <property type="entry name" value="Homeodomain-like"/>
    <property type="match status" value="1"/>
</dbReference>
<dbReference type="InterPro" id="IPR051054">
    <property type="entry name" value="SorC_transcr_regulators"/>
</dbReference>
<keyword evidence="2" id="KW-0805">Transcription regulation</keyword>
<evidence type="ECO:0000313" key="7">
    <source>
        <dbReference type="EMBL" id="PJF35540.1"/>
    </source>
</evidence>
<dbReference type="SUPFAM" id="SSF100950">
    <property type="entry name" value="NagB/RpiA/CoA transferase-like"/>
    <property type="match status" value="1"/>
</dbReference>
<dbReference type="SUPFAM" id="SSF88659">
    <property type="entry name" value="Sigma3 and sigma4 domains of RNA polymerase sigma factors"/>
    <property type="match status" value="1"/>
</dbReference>
<dbReference type="InterPro" id="IPR012318">
    <property type="entry name" value="HTH_CRP"/>
</dbReference>
<feature type="domain" description="Sugar-binding" evidence="5">
    <location>
        <begin position="54"/>
        <end position="304"/>
    </location>
</feature>
<evidence type="ECO:0000313" key="8">
    <source>
        <dbReference type="Proteomes" id="UP000229681"/>
    </source>
</evidence>
<dbReference type="InterPro" id="IPR037171">
    <property type="entry name" value="NagB/RpiA_transferase-like"/>
</dbReference>
<dbReference type="Gene3D" id="3.40.50.1360">
    <property type="match status" value="1"/>
</dbReference>
<dbReference type="InterPro" id="IPR013324">
    <property type="entry name" value="RNA_pol_sigma_r3/r4-like"/>
</dbReference>
<dbReference type="GO" id="GO:0006355">
    <property type="term" value="P:regulation of DNA-templated transcription"/>
    <property type="evidence" value="ECO:0007669"/>
    <property type="project" value="InterPro"/>
</dbReference>
<dbReference type="GO" id="GO:0030246">
    <property type="term" value="F:carbohydrate binding"/>
    <property type="evidence" value="ECO:0007669"/>
    <property type="project" value="InterPro"/>
</dbReference>
<dbReference type="AlphaFoldDB" id="A0A2M8PDE2"/>
<gene>
    <name evidence="7" type="ORF">CUN49_10070</name>
</gene>
<evidence type="ECO:0000256" key="4">
    <source>
        <dbReference type="ARBA" id="ARBA00023163"/>
    </source>
</evidence>
<reference evidence="7 8" key="1">
    <citation type="submission" date="2017-11" db="EMBL/GenBank/DDBJ databases">
        <title>Evolution of Phototrophy in the Chloroflexi Phylum Driven by Horizontal Gene Transfer.</title>
        <authorList>
            <person name="Ward L.M."/>
            <person name="Hemp J."/>
            <person name="Shih P.M."/>
            <person name="Mcglynn S.E."/>
            <person name="Fischer W."/>
        </authorList>
    </citation>
    <scope>NUCLEOTIDE SEQUENCE [LARGE SCALE GENOMIC DNA]</scope>
    <source>
        <strain evidence="7">JP3_13</strain>
    </source>
</reference>
<dbReference type="PANTHER" id="PTHR34294">
    <property type="entry name" value="TRANSCRIPTIONAL REGULATOR-RELATED"/>
    <property type="match status" value="1"/>
</dbReference>
<protein>
    <submittedName>
        <fullName evidence="7">SorC family transcriptional regulator</fullName>
    </submittedName>
</protein>
<comment type="caution">
    <text evidence="7">The sequence shown here is derived from an EMBL/GenBank/DDBJ whole genome shotgun (WGS) entry which is preliminary data.</text>
</comment>
<evidence type="ECO:0000259" key="5">
    <source>
        <dbReference type="Pfam" id="PF04198"/>
    </source>
</evidence>
<dbReference type="PANTHER" id="PTHR34294:SF1">
    <property type="entry name" value="TRANSCRIPTIONAL REGULATOR LSRR"/>
    <property type="match status" value="1"/>
</dbReference>
<keyword evidence="3" id="KW-0238">DNA-binding</keyword>
<dbReference type="InterPro" id="IPR007324">
    <property type="entry name" value="Sugar-bd_dom_put"/>
</dbReference>
<organism evidence="7 8">
    <name type="scientific">Candidatus Thermofonsia Clade 1 bacterium</name>
    <dbReference type="NCBI Taxonomy" id="2364210"/>
    <lineage>
        <taxon>Bacteria</taxon>
        <taxon>Bacillati</taxon>
        <taxon>Chloroflexota</taxon>
        <taxon>Candidatus Thermofontia</taxon>
        <taxon>Candidatus Thermofonsia Clade 1</taxon>
    </lineage>
</organism>
<keyword evidence="4" id="KW-0804">Transcription</keyword>
<proteinExistence type="inferred from homology"/>
<evidence type="ECO:0000259" key="6">
    <source>
        <dbReference type="Pfam" id="PF13545"/>
    </source>
</evidence>
<sequence length="308" mass="33840">MRVASLYYEQDYNQEQIAKLLATSRSNVSRLLKEAKQKGLVEIRIRKPINTVPPLEKRFRERFGLERVMIVESRGRPYAETLNAAGHLAARYLEERLRPGDTLAISWGTGVNAAVSALGERQNLQVEVVQMIGSVGTVESEIDGHELARKLATKLGGRFFYLHAPLLVDSQAARDLFLEQPTISETLNRARRARIALLGIGTTEIGMSSFLRAGHLTEAELKELRAQGAVGETAGRHFDINGNCERFDVNQRVIALDLTDVKAIPHVIAVACGLPKRYSILGALRGGYIKALATDDITALAVLEADGS</sequence>
<comment type="similarity">
    <text evidence="1">Belongs to the SorC transcriptional regulatory family.</text>
</comment>
<dbReference type="Proteomes" id="UP000229681">
    <property type="component" value="Unassembled WGS sequence"/>
</dbReference>
<name>A0A2M8PDE2_9CHLR</name>
<dbReference type="Pfam" id="PF13545">
    <property type="entry name" value="HTH_Crp_2"/>
    <property type="match status" value="1"/>
</dbReference>
<evidence type="ECO:0000256" key="2">
    <source>
        <dbReference type="ARBA" id="ARBA00023015"/>
    </source>
</evidence>
<evidence type="ECO:0000256" key="1">
    <source>
        <dbReference type="ARBA" id="ARBA00010466"/>
    </source>
</evidence>
<feature type="domain" description="HTH crp-type" evidence="6">
    <location>
        <begin position="11"/>
        <end position="46"/>
    </location>
</feature>
<accession>A0A2M8PDE2</accession>
<dbReference type="GO" id="GO:0003677">
    <property type="term" value="F:DNA binding"/>
    <property type="evidence" value="ECO:0007669"/>
    <property type="project" value="UniProtKB-KW"/>
</dbReference>
<dbReference type="EMBL" id="PGTM01000142">
    <property type="protein sequence ID" value="PJF35540.1"/>
    <property type="molecule type" value="Genomic_DNA"/>
</dbReference>
<dbReference type="Pfam" id="PF04198">
    <property type="entry name" value="Sugar-bind"/>
    <property type="match status" value="1"/>
</dbReference>